<evidence type="ECO:0000313" key="2">
    <source>
        <dbReference type="EMBL" id="MFD2920141.1"/>
    </source>
</evidence>
<organism evidence="2 3">
    <name type="scientific">Terrimonas rubra</name>
    <dbReference type="NCBI Taxonomy" id="1035890"/>
    <lineage>
        <taxon>Bacteria</taxon>
        <taxon>Pseudomonadati</taxon>
        <taxon>Bacteroidota</taxon>
        <taxon>Chitinophagia</taxon>
        <taxon>Chitinophagales</taxon>
        <taxon>Chitinophagaceae</taxon>
        <taxon>Terrimonas</taxon>
    </lineage>
</organism>
<feature type="transmembrane region" description="Helical" evidence="1">
    <location>
        <begin position="12"/>
        <end position="30"/>
    </location>
</feature>
<feature type="transmembrane region" description="Helical" evidence="1">
    <location>
        <begin position="98"/>
        <end position="116"/>
    </location>
</feature>
<evidence type="ECO:0008006" key="4">
    <source>
        <dbReference type="Google" id="ProtNLM"/>
    </source>
</evidence>
<accession>A0ABW6A5I3</accession>
<reference evidence="3" key="1">
    <citation type="journal article" date="2019" name="Int. J. Syst. Evol. Microbiol.">
        <title>The Global Catalogue of Microorganisms (GCM) 10K type strain sequencing project: providing services to taxonomists for standard genome sequencing and annotation.</title>
        <authorList>
            <consortium name="The Broad Institute Genomics Platform"/>
            <consortium name="The Broad Institute Genome Sequencing Center for Infectious Disease"/>
            <person name="Wu L."/>
            <person name="Ma J."/>
        </authorList>
    </citation>
    <scope>NUCLEOTIDE SEQUENCE [LARGE SCALE GENOMIC DNA]</scope>
    <source>
        <strain evidence="3">KCTC 23299</strain>
    </source>
</reference>
<gene>
    <name evidence="2" type="ORF">ACFS6H_10500</name>
</gene>
<keyword evidence="3" id="KW-1185">Reference proteome</keyword>
<comment type="caution">
    <text evidence="2">The sequence shown here is derived from an EMBL/GenBank/DDBJ whole genome shotgun (WGS) entry which is preliminary data.</text>
</comment>
<proteinExistence type="predicted"/>
<sequence length="229" mass="25570">MADFVNFLFHPLSNAIMTILTGITALYWIFTFIAGDFFGDVDVDVDVDVDADGGADYDTDTEADIKGEGAEKSFFAKAMEYINVGKVPFMVVYSTFKFIAWILTLVSSLVLGAASWGWRSALLLIPVFIITFFITRFATRPLVKLYKIMGYNGEDKHDLLGRVARMRSTINGDKIGAAELVINRDVIRIHVKSKTGESIQYNAEVMIAAESADKRYYYVVPEITVNNIV</sequence>
<feature type="transmembrane region" description="Helical" evidence="1">
    <location>
        <begin position="122"/>
        <end position="139"/>
    </location>
</feature>
<keyword evidence="1" id="KW-0472">Membrane</keyword>
<name>A0ABW6A5I3_9BACT</name>
<dbReference type="Proteomes" id="UP001597511">
    <property type="component" value="Unassembled WGS sequence"/>
</dbReference>
<keyword evidence="1" id="KW-0812">Transmembrane</keyword>
<protein>
    <recommendedName>
        <fullName evidence="4">DUF1449 family protein</fullName>
    </recommendedName>
</protein>
<evidence type="ECO:0000313" key="3">
    <source>
        <dbReference type="Proteomes" id="UP001597511"/>
    </source>
</evidence>
<dbReference type="EMBL" id="JBHUOZ010000003">
    <property type="protein sequence ID" value="MFD2920141.1"/>
    <property type="molecule type" value="Genomic_DNA"/>
</dbReference>
<keyword evidence="1" id="KW-1133">Transmembrane helix</keyword>
<evidence type="ECO:0000256" key="1">
    <source>
        <dbReference type="SAM" id="Phobius"/>
    </source>
</evidence>
<dbReference type="RefSeq" id="WP_386098074.1">
    <property type="nucleotide sequence ID" value="NZ_JBHUOZ010000003.1"/>
</dbReference>